<reference evidence="2 3" key="1">
    <citation type="submission" date="2015-03" db="EMBL/GenBank/DDBJ databases">
        <title>RNA-seq based gene annotation and comparative genomics of four Zymoseptoria species reveal species-specific pathogenicity related genes and transposable element activity.</title>
        <authorList>
            <person name="Grandaubert J."/>
            <person name="Bhattacharyya A."/>
            <person name="Stukenbrock E.H."/>
        </authorList>
    </citation>
    <scope>NUCLEOTIDE SEQUENCE [LARGE SCALE GENOMIC DNA]</scope>
    <source>
        <strain evidence="2 3">Zb18110</strain>
    </source>
</reference>
<evidence type="ECO:0008006" key="4">
    <source>
        <dbReference type="Google" id="ProtNLM"/>
    </source>
</evidence>
<organism evidence="2 3">
    <name type="scientific">Zymoseptoria brevis</name>
    <dbReference type="NCBI Taxonomy" id="1047168"/>
    <lineage>
        <taxon>Eukaryota</taxon>
        <taxon>Fungi</taxon>
        <taxon>Dikarya</taxon>
        <taxon>Ascomycota</taxon>
        <taxon>Pezizomycotina</taxon>
        <taxon>Dothideomycetes</taxon>
        <taxon>Dothideomycetidae</taxon>
        <taxon>Mycosphaerellales</taxon>
        <taxon>Mycosphaerellaceae</taxon>
        <taxon>Zymoseptoria</taxon>
    </lineage>
</organism>
<feature type="transmembrane region" description="Helical" evidence="1">
    <location>
        <begin position="97"/>
        <end position="118"/>
    </location>
</feature>
<dbReference type="InterPro" id="IPR013901">
    <property type="entry name" value="Anthrone_oxy"/>
</dbReference>
<evidence type="ECO:0000313" key="3">
    <source>
        <dbReference type="Proteomes" id="UP000033647"/>
    </source>
</evidence>
<name>A0A0F4GJJ5_9PEZI</name>
<accession>A0A0F4GJJ5</accession>
<dbReference type="Proteomes" id="UP000033647">
    <property type="component" value="Unassembled WGS sequence"/>
</dbReference>
<protein>
    <recommendedName>
        <fullName evidence="4">Integral membrane protein</fullName>
    </recommendedName>
</protein>
<keyword evidence="1" id="KW-0812">Transmembrane</keyword>
<keyword evidence="1" id="KW-0472">Membrane</keyword>
<keyword evidence="1" id="KW-1133">Transmembrane helix</keyword>
<proteinExistence type="predicted"/>
<dbReference type="STRING" id="1047168.A0A0F4GJJ5"/>
<evidence type="ECO:0000313" key="2">
    <source>
        <dbReference type="EMBL" id="KJX97546.1"/>
    </source>
</evidence>
<keyword evidence="3" id="KW-1185">Reference proteome</keyword>
<dbReference type="EMBL" id="LAFY01000473">
    <property type="protein sequence ID" value="KJX97546.1"/>
    <property type="molecule type" value="Genomic_DNA"/>
</dbReference>
<gene>
    <name evidence="2" type="ORF">TI39_contig481g00021</name>
</gene>
<evidence type="ECO:0000256" key="1">
    <source>
        <dbReference type="SAM" id="Phobius"/>
    </source>
</evidence>
<feature type="transmembrane region" description="Helical" evidence="1">
    <location>
        <begin position="65"/>
        <end position="85"/>
    </location>
</feature>
<dbReference type="AlphaFoldDB" id="A0A0F4GJJ5"/>
<sequence>MAPLQPQGGHLVLILPLATSAATVGLALYQYPVFLSFLAPDEKGESIAGKPLSRFWHPMVKQGRALIATLAVSSTLSGALAARWLRNHSTLETTNVSQWYIAGAVLAAAHLASLPIMAQPVKRIIEANTQSDQAAEQSNREEMKTWLGIHTVRTVLVDLPALWCFAEGVSLSFWITSA</sequence>
<dbReference type="OrthoDB" id="1523883at2759"/>
<comment type="caution">
    <text evidence="2">The sequence shown here is derived from an EMBL/GenBank/DDBJ whole genome shotgun (WGS) entry which is preliminary data.</text>
</comment>
<dbReference type="Pfam" id="PF08592">
    <property type="entry name" value="Anthrone_oxy"/>
    <property type="match status" value="1"/>
</dbReference>
<feature type="transmembrane region" description="Helical" evidence="1">
    <location>
        <begin position="12"/>
        <end position="29"/>
    </location>
</feature>